<keyword evidence="2" id="KW-1185">Reference proteome</keyword>
<dbReference type="EMBL" id="JAEFBJ010000006">
    <property type="protein sequence ID" value="KAG7597089.1"/>
    <property type="molecule type" value="Genomic_DNA"/>
</dbReference>
<evidence type="ECO:0000313" key="2">
    <source>
        <dbReference type="Proteomes" id="UP000694251"/>
    </source>
</evidence>
<reference evidence="1 2" key="1">
    <citation type="submission" date="2020-12" db="EMBL/GenBank/DDBJ databases">
        <title>Concerted genomic and epigenomic changes stabilize Arabidopsis allopolyploids.</title>
        <authorList>
            <person name="Chen Z."/>
        </authorList>
    </citation>
    <scope>NUCLEOTIDE SEQUENCE [LARGE SCALE GENOMIC DNA]</scope>
    <source>
        <strain evidence="1">As9502</strain>
        <tissue evidence="1">Leaf</tissue>
    </source>
</reference>
<dbReference type="AlphaFoldDB" id="A0A8T2CCW2"/>
<evidence type="ECO:0008006" key="3">
    <source>
        <dbReference type="Google" id="ProtNLM"/>
    </source>
</evidence>
<organism evidence="1 2">
    <name type="scientific">Arabidopsis suecica</name>
    <name type="common">Swedish thale-cress</name>
    <name type="synonym">Cardaminopsis suecica</name>
    <dbReference type="NCBI Taxonomy" id="45249"/>
    <lineage>
        <taxon>Eukaryota</taxon>
        <taxon>Viridiplantae</taxon>
        <taxon>Streptophyta</taxon>
        <taxon>Embryophyta</taxon>
        <taxon>Tracheophyta</taxon>
        <taxon>Spermatophyta</taxon>
        <taxon>Magnoliopsida</taxon>
        <taxon>eudicotyledons</taxon>
        <taxon>Gunneridae</taxon>
        <taxon>Pentapetalae</taxon>
        <taxon>rosids</taxon>
        <taxon>malvids</taxon>
        <taxon>Brassicales</taxon>
        <taxon>Brassicaceae</taxon>
        <taxon>Camelineae</taxon>
        <taxon>Arabidopsis</taxon>
    </lineage>
</organism>
<dbReference type="Proteomes" id="UP000694251">
    <property type="component" value="Chromosome 6"/>
</dbReference>
<accession>A0A8T2CCW2</accession>
<protein>
    <recommendedName>
        <fullName evidence="3">F-box associated domain-containing protein</fullName>
    </recommendedName>
</protein>
<comment type="caution">
    <text evidence="1">The sequence shown here is derived from an EMBL/GenBank/DDBJ whole genome shotgun (WGS) entry which is preliminary data.</text>
</comment>
<sequence length="235" mass="27341">MIRGQLLEDPDILLRRRWDPRNLSNNVSLMTLTFHSSTTPVSFKTQTIPGKPNFFKVTQSCDCLVCIYDLESLMCVMNPATRWQRSLPQPEVLQQYQSFDSLIHEFPSFGFGKDNIKDIYKMTDYFWLIYGNQERDTVVEILCFDLHTEIFSVMSYCPVGKTLHPLVEMSSLDNLPVRTDVDRARYMVGNKPYMEKKTYRIDNPIGPGCVQIWSMAPVSVLVKKKKKKRLLRLLV</sequence>
<evidence type="ECO:0000313" key="1">
    <source>
        <dbReference type="EMBL" id="KAG7597089.1"/>
    </source>
</evidence>
<name>A0A8T2CCW2_ARASU</name>
<gene>
    <name evidence="1" type="ORF">ISN44_As06g014940</name>
</gene>
<proteinExistence type="predicted"/>